<gene>
    <name evidence="2" type="ORF">AKAW2_50137A</name>
</gene>
<dbReference type="EMBL" id="AP024429">
    <property type="protein sequence ID" value="BCR99795.1"/>
    <property type="molecule type" value="Genomic_DNA"/>
</dbReference>
<dbReference type="AlphaFoldDB" id="A0A7R7WBA1"/>
<reference evidence="2" key="1">
    <citation type="submission" date="2021-01" db="EMBL/GenBank/DDBJ databases">
        <authorList>
            <consortium name="Aspergillus luchuensis mut. kawachii IFO 4304 genome sequencing consortium"/>
            <person name="Kazuki M."/>
            <person name="Futagami T."/>
        </authorList>
    </citation>
    <scope>NUCLEOTIDE SEQUENCE</scope>
    <source>
        <strain evidence="2">IFO 4308</strain>
    </source>
</reference>
<dbReference type="OrthoDB" id="10403919at2759"/>
<reference evidence="2" key="2">
    <citation type="submission" date="2021-02" db="EMBL/GenBank/DDBJ databases">
        <title>Aspergillus luchuensis mut. kawachii IFO 4304 genome sequence.</title>
        <authorList>
            <person name="Mori K."/>
            <person name="Kadooka C."/>
            <person name="Goto M."/>
            <person name="Futagami T."/>
        </authorList>
    </citation>
    <scope>NUCLEOTIDE SEQUENCE</scope>
    <source>
        <strain evidence="2">IFO 4308</strain>
    </source>
</reference>
<feature type="compositionally biased region" description="Polar residues" evidence="1">
    <location>
        <begin position="43"/>
        <end position="57"/>
    </location>
</feature>
<dbReference type="Proteomes" id="UP000661280">
    <property type="component" value="Chromosome 5"/>
</dbReference>
<evidence type="ECO:0000313" key="3">
    <source>
        <dbReference type="Proteomes" id="UP000661280"/>
    </source>
</evidence>
<sequence length="57" mass="6213">MVGLTYQQQQALLQRVKSLEKWKSQVEAHMSSGGTPGADSDHSGQTQAESQQQNPTV</sequence>
<organism evidence="2 3">
    <name type="scientific">Aspergillus kawachii</name>
    <name type="common">White koji mold</name>
    <name type="synonym">Aspergillus awamori var. kawachi</name>
    <dbReference type="NCBI Taxonomy" id="1069201"/>
    <lineage>
        <taxon>Eukaryota</taxon>
        <taxon>Fungi</taxon>
        <taxon>Dikarya</taxon>
        <taxon>Ascomycota</taxon>
        <taxon>Pezizomycotina</taxon>
        <taxon>Eurotiomycetes</taxon>
        <taxon>Eurotiomycetidae</taxon>
        <taxon>Eurotiales</taxon>
        <taxon>Aspergillaceae</taxon>
        <taxon>Aspergillus</taxon>
        <taxon>Aspergillus subgen. Circumdati</taxon>
    </lineage>
</organism>
<evidence type="ECO:0000313" key="2">
    <source>
        <dbReference type="EMBL" id="BCR99795.1"/>
    </source>
</evidence>
<dbReference type="RefSeq" id="XP_041543558.1">
    <property type="nucleotide sequence ID" value="XM_041689921.1"/>
</dbReference>
<proteinExistence type="predicted"/>
<protein>
    <submittedName>
        <fullName evidence="2">Uncharacterized protein</fullName>
    </submittedName>
</protein>
<accession>A0A7R7WBA1</accession>
<evidence type="ECO:0000256" key="1">
    <source>
        <dbReference type="SAM" id="MobiDB-lite"/>
    </source>
</evidence>
<dbReference type="KEGG" id="aluc:AKAW2_50137A"/>
<dbReference type="GeneID" id="64961117"/>
<keyword evidence="3" id="KW-1185">Reference proteome</keyword>
<name>A0A7R7WBA1_ASPKA</name>
<feature type="region of interest" description="Disordered" evidence="1">
    <location>
        <begin position="24"/>
        <end position="57"/>
    </location>
</feature>